<evidence type="ECO:0000313" key="2">
    <source>
        <dbReference type="EMBL" id="QJQ80347.1"/>
    </source>
</evidence>
<proteinExistence type="predicted"/>
<name>A0A6M4EGJ6_9CLOS</name>
<feature type="transmembrane region" description="Helical" evidence="1">
    <location>
        <begin position="345"/>
        <end position="363"/>
    </location>
</feature>
<reference evidence="2" key="1">
    <citation type="journal article" date="2020" name="Trop. Plant Pathol.">
        <title>Further genomic characterization of pineapple mealybug wilt-associated viruses using high-throughput sequencing.</title>
        <authorList>
            <person name="Green J.C."/>
            <person name="Rwahnih M.A."/>
            <person name="Olmedo-Velarde A."/>
            <person name="Melzer M.J."/>
            <person name="Hamim I."/>
            <person name="Borth W.B."/>
            <person name="Brower T.M."/>
            <person name="Hu J.S."/>
        </authorList>
    </citation>
    <scope>NUCLEOTIDE SEQUENCE</scope>
    <source>
        <strain evidence="2">HANA158</strain>
    </source>
</reference>
<keyword evidence="1" id="KW-0472">Membrane</keyword>
<dbReference type="EMBL" id="MN539272">
    <property type="protein sequence ID" value="QJQ80347.1"/>
    <property type="molecule type" value="Genomic_RNA"/>
</dbReference>
<organism evidence="2">
    <name type="scientific">Pineapple mealybug wilt-associated virus 2</name>
    <dbReference type="NCBI Taxonomy" id="136234"/>
    <lineage>
        <taxon>Viruses</taxon>
        <taxon>Riboviria</taxon>
        <taxon>Orthornavirae</taxon>
        <taxon>Kitrinoviricota</taxon>
        <taxon>Alsuviricetes</taxon>
        <taxon>Martellivirales</taxon>
        <taxon>Closteroviridae</taxon>
        <taxon>Ampelovirus</taxon>
        <taxon>Ampelovirus duananas</taxon>
    </lineage>
</organism>
<protein>
    <submittedName>
        <fullName evidence="2">p55</fullName>
    </submittedName>
</protein>
<sequence length="486" mass="55255">MAIGVLSYVTGEADDDLALQRINASIREMHDKSTQIISLPRFGSLRFTVESGMLSVVTPSGLASDVGKAIAWVVLVKGLEKTLMHRESALTQILEYSNNLLTVQSLFGRKLYEIGDPMAVLSSSEKKAIQAITANMTAVDKATSEALSVYLRKATSVSEIKGDYTVPVVKHERMERVGAEEKLFPAVIKAFLVDFSEVTNFMTDTSLNIKSDVYSAYAQDTEEYLQESIAKRIDTQFFKKWVNVRFFKSRPLDMTYENRVAWYSFVCNDIKVYLDKFFNYSFNPSVRSVVPYVRIESSDNPHELKNYFSNVNFRHGARSASSCRAPSIMLEMVVLLIDSNVETRLAPVLAMVTILLWYSIYGTNKTRLKKRYRYFINLRNPKGKRVDMQAVDDYANRKSVSSGVNIARYVCRYYSSVTFYSRKMLGITRNNWRSLMDIEGILAYDTVDALPVALVPKDWLRSYARACEYIRFNSNVTRGGEYGSNT</sequence>
<accession>A0A6M4EGJ6</accession>
<keyword evidence="1" id="KW-1133">Transmembrane helix</keyword>
<keyword evidence="1" id="KW-0812">Transmembrane</keyword>
<evidence type="ECO:0000256" key="1">
    <source>
        <dbReference type="SAM" id="Phobius"/>
    </source>
</evidence>
<gene>
    <name evidence="2" type="primary">p55</name>
</gene>